<dbReference type="CDD" id="cd07012">
    <property type="entry name" value="PBP2_Bug_TTT"/>
    <property type="match status" value="1"/>
</dbReference>
<gene>
    <name evidence="3" type="ORF">SAMN05660330_00593</name>
</gene>
<sequence length="330" mass="35229">MKTPKRGLLGLVLKSVACLCLAAALVSPAMGGEVEKLHFLIPGGAGGGWDGTARGVGKALLDSGLLAQASFENMSGGGGGKALNHLISTAKRQEGTLLVNSTPIIIRSLTGVFPQSFRDLTPIASVIADYAAFVVPKDSKYTSLTEVIDDFKKDPKSVKIAGGSVKGSMDHLVPAMVIKVAGGDPLQLKYVPYDAGGKAMAGLLSGDTQVLSTGYGEALGLARQGEVKILAVTSDNRLVQTPDVPTVKELGYDFTFANWRGFFGIPGLDPEKAEAYRGLLKKMYDTPEWESIRKQRGWQNLYQPGDQFYAFLENQEKVIGSIMRDLGFLQ</sequence>
<comment type="similarity">
    <text evidence="1">Belongs to the UPF0065 (bug) family.</text>
</comment>
<dbReference type="Proteomes" id="UP000199073">
    <property type="component" value="Unassembled WGS sequence"/>
</dbReference>
<dbReference type="Pfam" id="PF03401">
    <property type="entry name" value="TctC"/>
    <property type="match status" value="1"/>
</dbReference>
<dbReference type="EMBL" id="FNJI01000003">
    <property type="protein sequence ID" value="SDO58287.1"/>
    <property type="molecule type" value="Genomic_DNA"/>
</dbReference>
<accession>A0A1H0KQP6</accession>
<dbReference type="AlphaFoldDB" id="A0A1H0KQP6"/>
<dbReference type="STRING" id="91360.SAMN05660330_00593"/>
<dbReference type="InterPro" id="IPR005064">
    <property type="entry name" value="BUG"/>
</dbReference>
<dbReference type="SUPFAM" id="SSF53850">
    <property type="entry name" value="Periplasmic binding protein-like II"/>
    <property type="match status" value="1"/>
</dbReference>
<dbReference type="Gene3D" id="3.40.190.150">
    <property type="entry name" value="Bordetella uptake gene, domain 1"/>
    <property type="match status" value="1"/>
</dbReference>
<evidence type="ECO:0000256" key="2">
    <source>
        <dbReference type="SAM" id="SignalP"/>
    </source>
</evidence>
<dbReference type="PIRSF" id="PIRSF017082">
    <property type="entry name" value="YflP"/>
    <property type="match status" value="1"/>
</dbReference>
<evidence type="ECO:0000313" key="3">
    <source>
        <dbReference type="EMBL" id="SDO58287.1"/>
    </source>
</evidence>
<feature type="signal peptide" evidence="2">
    <location>
        <begin position="1"/>
        <end position="31"/>
    </location>
</feature>
<organism evidence="3 4">
    <name type="scientific">Desulforhopalus singaporensis</name>
    <dbReference type="NCBI Taxonomy" id="91360"/>
    <lineage>
        <taxon>Bacteria</taxon>
        <taxon>Pseudomonadati</taxon>
        <taxon>Thermodesulfobacteriota</taxon>
        <taxon>Desulfobulbia</taxon>
        <taxon>Desulfobulbales</taxon>
        <taxon>Desulfocapsaceae</taxon>
        <taxon>Desulforhopalus</taxon>
    </lineage>
</organism>
<keyword evidence="4" id="KW-1185">Reference proteome</keyword>
<evidence type="ECO:0000313" key="4">
    <source>
        <dbReference type="Proteomes" id="UP000199073"/>
    </source>
</evidence>
<evidence type="ECO:0000256" key="1">
    <source>
        <dbReference type="ARBA" id="ARBA00006987"/>
    </source>
</evidence>
<dbReference type="RefSeq" id="WP_176761056.1">
    <property type="nucleotide sequence ID" value="NZ_FNJI01000003.1"/>
</dbReference>
<dbReference type="InterPro" id="IPR042100">
    <property type="entry name" value="Bug_dom1"/>
</dbReference>
<dbReference type="PANTHER" id="PTHR42928">
    <property type="entry name" value="TRICARBOXYLATE-BINDING PROTEIN"/>
    <property type="match status" value="1"/>
</dbReference>
<name>A0A1H0KQP6_9BACT</name>
<dbReference type="Gene3D" id="3.40.190.10">
    <property type="entry name" value="Periplasmic binding protein-like II"/>
    <property type="match status" value="1"/>
</dbReference>
<protein>
    <submittedName>
        <fullName evidence="3">Putative tricarboxylic transport membrane protein</fullName>
    </submittedName>
</protein>
<feature type="chain" id="PRO_5011650076" evidence="2">
    <location>
        <begin position="32"/>
        <end position="330"/>
    </location>
</feature>
<keyword evidence="2" id="KW-0732">Signal</keyword>
<proteinExistence type="inferred from homology"/>
<dbReference type="PANTHER" id="PTHR42928:SF3">
    <property type="entry name" value="UPF0065 PROTEIN YFLP"/>
    <property type="match status" value="1"/>
</dbReference>
<reference evidence="3 4" key="1">
    <citation type="submission" date="2016-10" db="EMBL/GenBank/DDBJ databases">
        <authorList>
            <person name="de Groot N.N."/>
        </authorList>
    </citation>
    <scope>NUCLEOTIDE SEQUENCE [LARGE SCALE GENOMIC DNA]</scope>
    <source>
        <strain evidence="3 4">DSM 12130</strain>
    </source>
</reference>